<feature type="transmembrane region" description="Helical" evidence="1">
    <location>
        <begin position="195"/>
        <end position="211"/>
    </location>
</feature>
<evidence type="ECO:0000256" key="1">
    <source>
        <dbReference type="SAM" id="Phobius"/>
    </source>
</evidence>
<feature type="transmembrane region" description="Helical" evidence="1">
    <location>
        <begin position="172"/>
        <end position="189"/>
    </location>
</feature>
<keyword evidence="1" id="KW-0812">Transmembrane</keyword>
<protein>
    <recommendedName>
        <fullName evidence="4">Glycosyltransferase RgtA/B/C/D-like domain-containing protein</fullName>
    </recommendedName>
</protein>
<comment type="caution">
    <text evidence="2">The sequence shown here is derived from an EMBL/GenBank/DDBJ whole genome shotgun (WGS) entry which is preliminary data.</text>
</comment>
<feature type="transmembrane region" description="Helical" evidence="1">
    <location>
        <begin position="89"/>
        <end position="110"/>
    </location>
</feature>
<evidence type="ECO:0008006" key="4">
    <source>
        <dbReference type="Google" id="ProtNLM"/>
    </source>
</evidence>
<dbReference type="Proteomes" id="UP000248806">
    <property type="component" value="Unassembled WGS sequence"/>
</dbReference>
<organism evidence="2 3">
    <name type="scientific">Thermosporothrix hazakensis</name>
    <dbReference type="NCBI Taxonomy" id="644383"/>
    <lineage>
        <taxon>Bacteria</taxon>
        <taxon>Bacillati</taxon>
        <taxon>Chloroflexota</taxon>
        <taxon>Ktedonobacteria</taxon>
        <taxon>Ktedonobacterales</taxon>
        <taxon>Thermosporotrichaceae</taxon>
        <taxon>Thermosporothrix</taxon>
    </lineage>
</organism>
<proteinExistence type="predicted"/>
<feature type="transmembrane region" description="Helical" evidence="1">
    <location>
        <begin position="147"/>
        <end position="165"/>
    </location>
</feature>
<name>A0A326UA58_THEHA</name>
<feature type="transmembrane region" description="Helical" evidence="1">
    <location>
        <begin position="117"/>
        <end position="135"/>
    </location>
</feature>
<feature type="transmembrane region" description="Helical" evidence="1">
    <location>
        <begin position="352"/>
        <end position="371"/>
    </location>
</feature>
<feature type="transmembrane region" description="Helical" evidence="1">
    <location>
        <begin position="218"/>
        <end position="239"/>
    </location>
</feature>
<feature type="transmembrane region" description="Helical" evidence="1">
    <location>
        <begin position="423"/>
        <end position="444"/>
    </location>
</feature>
<dbReference type="OrthoDB" id="142716at2"/>
<gene>
    <name evidence="2" type="ORF">EI42_04669</name>
</gene>
<keyword evidence="1" id="KW-0472">Membrane</keyword>
<dbReference type="AlphaFoldDB" id="A0A326UA58"/>
<keyword evidence="1" id="KW-1133">Transmembrane helix</keyword>
<dbReference type="RefSeq" id="WP_111324981.1">
    <property type="nucleotide sequence ID" value="NZ_BIFX01000001.1"/>
</dbReference>
<evidence type="ECO:0000313" key="3">
    <source>
        <dbReference type="Proteomes" id="UP000248806"/>
    </source>
</evidence>
<feature type="transmembrane region" description="Helical" evidence="1">
    <location>
        <begin position="383"/>
        <end position="402"/>
    </location>
</feature>
<sequence>METTMKSSHLGRHDVLAFSLILAASIMRGIFIFLGWPWTNSDEGTIGIMALRIAYHGDLPIFYYGQHYMGSHQAFLGALFFHLFGPSLFALRLGLVVLFALFLASSYILARLLYTRGWALFSLLLLCLGSGYVMARELSAIGGYTETLLFGSLLFVLSALLVLTYRPRSFRWWRVALYLLWGLVAGCALWSDLLIAPFVCMSGVVLFVVCWREFLHGWPVLLLLLGLGIGAFPLLYYNLHALPGQDSWSVLNSMRGSQLSWSQKITGLLNTIRISIPLMTGEPFCPLYGKFVYLAPVVQYTRRCQVLMDLWGFGYCAVFLIALCLACWTLWRTWRQGRQAPGEEQAQLQWRRAILHAGLLGAALLTIYMYAFSNGSLHDPDVHARYVIGLLVCLPALFWWLWQGITAQIEKKRWPALVGKGGCALILTYVLVMSLIGPFLTAFGEVPQAIEIARRNERIVNTLVQLGVKSIYTDYWGCNKFSFLSQERIACVGVSDELKPGRNRVPGYLELVQHDPKAAYLFSASSKYVPGTDISPANSVVHKNIERYFQQTGRKYKRISLEGYWLYLPQ</sequence>
<feature type="transmembrane region" description="Helical" evidence="1">
    <location>
        <begin position="310"/>
        <end position="331"/>
    </location>
</feature>
<accession>A0A326UA58</accession>
<evidence type="ECO:0000313" key="2">
    <source>
        <dbReference type="EMBL" id="PZW24221.1"/>
    </source>
</evidence>
<keyword evidence="3" id="KW-1185">Reference proteome</keyword>
<reference evidence="2 3" key="1">
    <citation type="submission" date="2018-06" db="EMBL/GenBank/DDBJ databases">
        <title>Genomic Encyclopedia of Archaeal and Bacterial Type Strains, Phase II (KMG-II): from individual species to whole genera.</title>
        <authorList>
            <person name="Goeker M."/>
        </authorList>
    </citation>
    <scope>NUCLEOTIDE SEQUENCE [LARGE SCALE GENOMIC DNA]</scope>
    <source>
        <strain evidence="2 3">ATCC BAA-1881</strain>
    </source>
</reference>
<dbReference type="EMBL" id="QKUF01000022">
    <property type="protein sequence ID" value="PZW24221.1"/>
    <property type="molecule type" value="Genomic_DNA"/>
</dbReference>
<feature type="transmembrane region" description="Helical" evidence="1">
    <location>
        <begin position="15"/>
        <end position="36"/>
    </location>
</feature>